<dbReference type="Gene3D" id="3.40.930.10">
    <property type="entry name" value="Mannitol-specific EII, Chain A"/>
    <property type="match status" value="1"/>
</dbReference>
<dbReference type="CDD" id="cd00211">
    <property type="entry name" value="PTS_IIA_fru"/>
    <property type="match status" value="1"/>
</dbReference>
<evidence type="ECO:0000313" key="8">
    <source>
        <dbReference type="EMBL" id="POP46136.1"/>
    </source>
</evidence>
<dbReference type="Proteomes" id="UP000237073">
    <property type="component" value="Unassembled WGS sequence"/>
</dbReference>
<gene>
    <name evidence="8" type="ORF">CHU32_18490</name>
    <name evidence="7" type="ORF">CHU33_14585</name>
</gene>
<dbReference type="InterPro" id="IPR051541">
    <property type="entry name" value="PTS_SugarTrans_NitroReg"/>
</dbReference>
<evidence type="ECO:0000259" key="6">
    <source>
        <dbReference type="PROSITE" id="PS51094"/>
    </source>
</evidence>
<dbReference type="SUPFAM" id="SSF55804">
    <property type="entry name" value="Phoshotransferase/anion transport protein"/>
    <property type="match status" value="1"/>
</dbReference>
<evidence type="ECO:0000256" key="5">
    <source>
        <dbReference type="ARBA" id="ARBA00022683"/>
    </source>
</evidence>
<dbReference type="PROSITE" id="PS51094">
    <property type="entry name" value="PTS_EIIA_TYPE_2"/>
    <property type="match status" value="1"/>
</dbReference>
<dbReference type="Pfam" id="PF00359">
    <property type="entry name" value="PTS_EIIA_2"/>
    <property type="match status" value="1"/>
</dbReference>
<keyword evidence="5" id="KW-0598">Phosphotransferase system</keyword>
<dbReference type="InterPro" id="IPR002178">
    <property type="entry name" value="PTS_EIIA_type-2_dom"/>
</dbReference>
<evidence type="ECO:0000313" key="7">
    <source>
        <dbReference type="EMBL" id="POP43810.1"/>
    </source>
</evidence>
<evidence type="ECO:0000313" key="10">
    <source>
        <dbReference type="Proteomes" id="UP000247005"/>
    </source>
</evidence>
<comment type="caution">
    <text evidence="8">The sequence shown here is derived from an EMBL/GenBank/DDBJ whole genome shotgun (WGS) entry which is preliminary data.</text>
</comment>
<evidence type="ECO:0000256" key="2">
    <source>
        <dbReference type="ARBA" id="ARBA00022553"/>
    </source>
</evidence>
<accession>A0A2P5GLI8</accession>
<dbReference type="GO" id="GO:0008982">
    <property type="term" value="F:protein-N(PI)-phosphohistidine-sugar phosphotransferase activity"/>
    <property type="evidence" value="ECO:0007669"/>
    <property type="project" value="InterPro"/>
</dbReference>
<dbReference type="PROSITE" id="PS00372">
    <property type="entry name" value="PTS_EIIA_TYPE_2_HIS"/>
    <property type="match status" value="1"/>
</dbReference>
<keyword evidence="1" id="KW-0813">Transport</keyword>
<keyword evidence="9" id="KW-1185">Reference proteome</keyword>
<evidence type="ECO:0000256" key="1">
    <source>
        <dbReference type="ARBA" id="ARBA00022448"/>
    </source>
</evidence>
<dbReference type="InterPro" id="IPR016152">
    <property type="entry name" value="PTrfase/Anion_transptr"/>
</dbReference>
<dbReference type="RefSeq" id="WP_103676806.1">
    <property type="nucleotide sequence ID" value="NZ_PQGD01000015.1"/>
</dbReference>
<dbReference type="AlphaFoldDB" id="A0A2P5GLI8"/>
<dbReference type="EMBL" id="PQGE01000012">
    <property type="protein sequence ID" value="POP43810.1"/>
    <property type="molecule type" value="Genomic_DNA"/>
</dbReference>
<dbReference type="OrthoDB" id="95460at2"/>
<dbReference type="GO" id="GO:0009401">
    <property type="term" value="P:phosphoenolpyruvate-dependent sugar phosphotransferase system"/>
    <property type="evidence" value="ECO:0007669"/>
    <property type="project" value="UniProtKB-KW"/>
</dbReference>
<organism evidence="8 10">
    <name type="scientific">Superficieibacter electus</name>
    <dbReference type="NCBI Taxonomy" id="2022662"/>
    <lineage>
        <taxon>Bacteria</taxon>
        <taxon>Pseudomonadati</taxon>
        <taxon>Pseudomonadota</taxon>
        <taxon>Gammaproteobacteria</taxon>
        <taxon>Enterobacterales</taxon>
        <taxon>Enterobacteriaceae</taxon>
        <taxon>Superficieibacter</taxon>
    </lineage>
</organism>
<keyword evidence="2" id="KW-0597">Phosphoprotein</keyword>
<keyword evidence="4" id="KW-0808">Transferase</keyword>
<dbReference type="PANTHER" id="PTHR47738">
    <property type="entry name" value="PTS SYSTEM FRUCTOSE-LIKE EIIA COMPONENT-RELATED"/>
    <property type="match status" value="1"/>
</dbReference>
<dbReference type="NCBIfam" id="NF007389">
    <property type="entry name" value="PRK09913.1"/>
    <property type="match status" value="1"/>
</dbReference>
<sequence>MATITLSCIDLNIPGNSAYSILKQLAEMAWQNGYISDRGTFLQTLLLREKLHSTGFGSGVAVPHGKSACVKQPFVLFARNSQGVEWKASDDQPATCWICLGVPQEGEEDQVKMIGTLCRKIIHADFIDQLKQGDAQQILSLLTHTLNQ</sequence>
<protein>
    <submittedName>
        <fullName evidence="8">PTS fructose transporter subunit IIA</fullName>
    </submittedName>
</protein>
<reference evidence="9 10" key="1">
    <citation type="submission" date="2018-01" db="EMBL/GenBank/DDBJ databases">
        <title>Superficieibacter electus gen. nov., sp. nov., an extended-spectrum beta-lactamase possessing member of the Enterobacteriaceae family, isolated from intensive care unit surfaces.</title>
        <authorList>
            <person name="Potter R.F."/>
            <person name="D'Souza A.W."/>
        </authorList>
    </citation>
    <scope>NUCLEOTIDE SEQUENCE [LARGE SCALE GENOMIC DNA]</scope>
    <source>
        <strain evidence="8 10">BP-1</strain>
        <strain evidence="7 9">BP-2</strain>
    </source>
</reference>
<keyword evidence="3" id="KW-0762">Sugar transport</keyword>
<evidence type="ECO:0000313" key="9">
    <source>
        <dbReference type="Proteomes" id="UP000237073"/>
    </source>
</evidence>
<dbReference type="GO" id="GO:0016020">
    <property type="term" value="C:membrane"/>
    <property type="evidence" value="ECO:0007669"/>
    <property type="project" value="InterPro"/>
</dbReference>
<dbReference type="PANTHER" id="PTHR47738:SF2">
    <property type="entry name" value="PTS SYSTEM FRUCTOSE-LIKE EIIA COMPONENT"/>
    <property type="match status" value="1"/>
</dbReference>
<dbReference type="Proteomes" id="UP000247005">
    <property type="component" value="Unassembled WGS sequence"/>
</dbReference>
<dbReference type="InterPro" id="IPR004715">
    <property type="entry name" value="PTS_IIA_fruc"/>
</dbReference>
<proteinExistence type="predicted"/>
<evidence type="ECO:0000256" key="3">
    <source>
        <dbReference type="ARBA" id="ARBA00022597"/>
    </source>
</evidence>
<feature type="domain" description="PTS EIIA type-2" evidence="6">
    <location>
        <begin position="2"/>
        <end position="145"/>
    </location>
</feature>
<dbReference type="EMBL" id="PQGD01000015">
    <property type="protein sequence ID" value="POP46136.1"/>
    <property type="molecule type" value="Genomic_DNA"/>
</dbReference>
<dbReference type="NCBIfam" id="TIGR00848">
    <property type="entry name" value="fruA"/>
    <property type="match status" value="1"/>
</dbReference>
<evidence type="ECO:0000256" key="4">
    <source>
        <dbReference type="ARBA" id="ARBA00022679"/>
    </source>
</evidence>
<name>A0A2P5GLI8_9ENTR</name>